<feature type="transmembrane region" description="Helical" evidence="7">
    <location>
        <begin position="462"/>
        <end position="479"/>
    </location>
</feature>
<comment type="subcellular location">
    <subcellularLocation>
        <location evidence="1">Membrane</location>
    </subcellularLocation>
</comment>
<gene>
    <name evidence="9" type="ORF">DEBURN_LOCUS3897</name>
</gene>
<comment type="caution">
    <text evidence="9">The sequence shown here is derived from an EMBL/GenBank/DDBJ whole genome shotgun (WGS) entry which is preliminary data.</text>
</comment>
<accession>A0A9N8WIH3</accession>
<protein>
    <submittedName>
        <fullName evidence="9">413_t:CDS:1</fullName>
    </submittedName>
</protein>
<dbReference type="AlphaFoldDB" id="A0A9N8WIH3"/>
<evidence type="ECO:0000256" key="1">
    <source>
        <dbReference type="ARBA" id="ARBA00004370"/>
    </source>
</evidence>
<keyword evidence="3 7" id="KW-0812">Transmembrane</keyword>
<evidence type="ECO:0000256" key="3">
    <source>
        <dbReference type="ARBA" id="ARBA00022692"/>
    </source>
</evidence>
<evidence type="ECO:0000259" key="8">
    <source>
        <dbReference type="Pfam" id="PF01490"/>
    </source>
</evidence>
<feature type="domain" description="Amino acid transporter transmembrane" evidence="8">
    <location>
        <begin position="199"/>
        <end position="539"/>
    </location>
</feature>
<dbReference type="GO" id="GO:0016020">
    <property type="term" value="C:membrane"/>
    <property type="evidence" value="ECO:0007669"/>
    <property type="project" value="UniProtKB-SubCell"/>
</dbReference>
<reference evidence="9" key="1">
    <citation type="submission" date="2021-06" db="EMBL/GenBank/DDBJ databases">
        <authorList>
            <person name="Kallberg Y."/>
            <person name="Tangrot J."/>
            <person name="Rosling A."/>
        </authorList>
    </citation>
    <scope>NUCLEOTIDE SEQUENCE</scope>
    <source>
        <strain evidence="9">AZ414A</strain>
    </source>
</reference>
<feature type="transmembrane region" description="Helical" evidence="7">
    <location>
        <begin position="519"/>
        <end position="542"/>
    </location>
</feature>
<dbReference type="EMBL" id="CAJVPK010000264">
    <property type="protein sequence ID" value="CAG8485557.1"/>
    <property type="molecule type" value="Genomic_DNA"/>
</dbReference>
<sequence>MSSNGSSSNESTTPINIPTTLRNRHREPEEPATGGVSSLAQSFATNLQSWTQNSGQIMSTYMSDNIAVPSSVADSFDGAFSPMSNRYSPAQARLPDSYRSGNRSQYGSYMPASSYAPSLATISGSPIISHYGSSYFSNRQSPKVPYDKQIKDIPERTPLIRTTSKSSMTSVPLSTMQNIQIYEGSTFQQSIFNSCNILIGWVIGLGLFIFCFGVTNYTAKILVKCLEYDEGLYTYADMGAIAFGEGIRLLISILFSLELLASTTALVILCGDSLQAIFPDVSIIVLKLIAWSVMAPLTLMAIRYLSYFSLLGIFSAFALVSVLVIDGITKAERPGSLIDPMPTELFPSNWGSLPMAFGLIMAGFTGHAVFPSVYRDMQEPHKYNKMVDITYFVTASVYIVMAVCGYAMFGLTTMQEVTINPIAKYALMINPINLTLEIAYFSIPNIENWFNKGRGRRSAVKVISRMSVSLVVVLIAIQFPGFDRVMGILGSFFSYTISVVFPCMCYLKLFGRELSWKEYILNVVIIGISICLSALGTIWSFLP</sequence>
<feature type="transmembrane region" description="Helical" evidence="7">
    <location>
        <begin position="307"/>
        <end position="329"/>
    </location>
</feature>
<evidence type="ECO:0000256" key="4">
    <source>
        <dbReference type="ARBA" id="ARBA00022989"/>
    </source>
</evidence>
<feature type="transmembrane region" description="Helical" evidence="7">
    <location>
        <begin position="247"/>
        <end position="269"/>
    </location>
</feature>
<feature type="compositionally biased region" description="Polar residues" evidence="6">
    <location>
        <begin position="12"/>
        <end position="21"/>
    </location>
</feature>
<feature type="transmembrane region" description="Helical" evidence="7">
    <location>
        <begin position="198"/>
        <end position="219"/>
    </location>
</feature>
<dbReference type="PANTHER" id="PTHR48017">
    <property type="entry name" value="OS05G0424000 PROTEIN-RELATED"/>
    <property type="match status" value="1"/>
</dbReference>
<keyword evidence="2" id="KW-0813">Transport</keyword>
<organism evidence="9 10">
    <name type="scientific">Diversispora eburnea</name>
    <dbReference type="NCBI Taxonomy" id="1213867"/>
    <lineage>
        <taxon>Eukaryota</taxon>
        <taxon>Fungi</taxon>
        <taxon>Fungi incertae sedis</taxon>
        <taxon>Mucoromycota</taxon>
        <taxon>Glomeromycotina</taxon>
        <taxon>Glomeromycetes</taxon>
        <taxon>Diversisporales</taxon>
        <taxon>Diversisporaceae</taxon>
        <taxon>Diversispora</taxon>
    </lineage>
</organism>
<dbReference type="Pfam" id="PF01490">
    <property type="entry name" value="Aa_trans"/>
    <property type="match status" value="1"/>
</dbReference>
<feature type="region of interest" description="Disordered" evidence="6">
    <location>
        <begin position="1"/>
        <end position="37"/>
    </location>
</feature>
<feature type="transmembrane region" description="Helical" evidence="7">
    <location>
        <begin position="281"/>
        <end position="300"/>
    </location>
</feature>
<name>A0A9N8WIH3_9GLOM</name>
<feature type="transmembrane region" description="Helical" evidence="7">
    <location>
        <begin position="485"/>
        <end position="507"/>
    </location>
</feature>
<keyword evidence="5 7" id="KW-0472">Membrane</keyword>
<proteinExistence type="predicted"/>
<evidence type="ECO:0000256" key="7">
    <source>
        <dbReference type="SAM" id="Phobius"/>
    </source>
</evidence>
<evidence type="ECO:0000256" key="2">
    <source>
        <dbReference type="ARBA" id="ARBA00022448"/>
    </source>
</evidence>
<evidence type="ECO:0000256" key="6">
    <source>
        <dbReference type="SAM" id="MobiDB-lite"/>
    </source>
</evidence>
<feature type="transmembrane region" description="Helical" evidence="7">
    <location>
        <begin position="422"/>
        <end position="441"/>
    </location>
</feature>
<dbReference type="OrthoDB" id="655540at2759"/>
<keyword evidence="10" id="KW-1185">Reference proteome</keyword>
<feature type="compositionally biased region" description="Low complexity" evidence="6">
    <location>
        <begin position="1"/>
        <end position="11"/>
    </location>
</feature>
<evidence type="ECO:0000313" key="10">
    <source>
        <dbReference type="Proteomes" id="UP000789706"/>
    </source>
</evidence>
<dbReference type="Proteomes" id="UP000789706">
    <property type="component" value="Unassembled WGS sequence"/>
</dbReference>
<evidence type="ECO:0000256" key="5">
    <source>
        <dbReference type="ARBA" id="ARBA00023136"/>
    </source>
</evidence>
<keyword evidence="4 7" id="KW-1133">Transmembrane helix</keyword>
<evidence type="ECO:0000313" key="9">
    <source>
        <dbReference type="EMBL" id="CAG8485557.1"/>
    </source>
</evidence>
<dbReference type="InterPro" id="IPR013057">
    <property type="entry name" value="AA_transpt_TM"/>
</dbReference>
<feature type="transmembrane region" description="Helical" evidence="7">
    <location>
        <begin position="391"/>
        <end position="410"/>
    </location>
</feature>
<feature type="transmembrane region" description="Helical" evidence="7">
    <location>
        <begin position="349"/>
        <end position="370"/>
    </location>
</feature>